<comment type="caution">
    <text evidence="1">The sequence shown here is derived from an EMBL/GenBank/DDBJ whole genome shotgun (WGS) entry which is preliminary data.</text>
</comment>
<dbReference type="AlphaFoldDB" id="A0A2N7TYJ2"/>
<sequence>MQANSCLVDTYLPSFLWLRDALWIVPHNRKHAWIKPGYRPVGPFLVRLTRTHDAKTGVVFLNERSNKIRISCQGFNPVSCPAIDCQEKGGNVLHKLLPRLYIM</sequence>
<dbReference type="Proteomes" id="UP000235803">
    <property type="component" value="Unassembled WGS sequence"/>
</dbReference>
<evidence type="ECO:0000313" key="1">
    <source>
        <dbReference type="EMBL" id="PMR73249.1"/>
    </source>
</evidence>
<protein>
    <submittedName>
        <fullName evidence="1">Uncharacterized protein</fullName>
    </submittedName>
</protein>
<dbReference type="EMBL" id="PNRF01000037">
    <property type="protein sequence ID" value="PMR73249.1"/>
    <property type="molecule type" value="Genomic_DNA"/>
</dbReference>
<name>A0A2N7TYJ2_9GAMM</name>
<accession>A0A2N7TYJ2</accession>
<organism evidence="1 2">
    <name type="scientific">Billgrantia endophytica</name>
    <dbReference type="NCBI Taxonomy" id="2033802"/>
    <lineage>
        <taxon>Bacteria</taxon>
        <taxon>Pseudomonadati</taxon>
        <taxon>Pseudomonadota</taxon>
        <taxon>Gammaproteobacteria</taxon>
        <taxon>Oceanospirillales</taxon>
        <taxon>Halomonadaceae</taxon>
        <taxon>Billgrantia</taxon>
    </lineage>
</organism>
<proteinExistence type="predicted"/>
<gene>
    <name evidence="1" type="ORF">C1H69_18080</name>
</gene>
<evidence type="ECO:0000313" key="2">
    <source>
        <dbReference type="Proteomes" id="UP000235803"/>
    </source>
</evidence>
<reference evidence="1 2" key="1">
    <citation type="submission" date="2018-01" db="EMBL/GenBank/DDBJ databases">
        <title>Halomonas endophytica sp. nov., isolated from storage liquid in the stems of Populus euphratica.</title>
        <authorList>
            <person name="Chen C."/>
        </authorList>
    </citation>
    <scope>NUCLEOTIDE SEQUENCE [LARGE SCALE GENOMIC DNA]</scope>
    <source>
        <strain evidence="1 2">MC28</strain>
    </source>
</reference>
<keyword evidence="2" id="KW-1185">Reference proteome</keyword>